<evidence type="ECO:0000313" key="2">
    <source>
        <dbReference type="Proteomes" id="UP000031366"/>
    </source>
</evidence>
<organism evidence="1 2">
    <name type="scientific">Clostridium argentinense CDC 2741</name>
    <dbReference type="NCBI Taxonomy" id="1418104"/>
    <lineage>
        <taxon>Bacteria</taxon>
        <taxon>Bacillati</taxon>
        <taxon>Bacillota</taxon>
        <taxon>Clostridia</taxon>
        <taxon>Eubacteriales</taxon>
        <taxon>Clostridiaceae</taxon>
        <taxon>Clostridium</taxon>
    </lineage>
</organism>
<accession>A0A0C1R3T1</accession>
<evidence type="ECO:0000313" key="1">
    <source>
        <dbReference type="EMBL" id="KIE48212.1"/>
    </source>
</evidence>
<sequence length="36" mass="4134">MRSYNVFNRTVNDMLQAKTIMTQLAMLCLEPNVSIS</sequence>
<dbReference type="EMBL" id="AYSO01000011">
    <property type="protein sequence ID" value="KIE48212.1"/>
    <property type="molecule type" value="Genomic_DNA"/>
</dbReference>
<dbReference type="AlphaFoldDB" id="A0A0C1R3T1"/>
<name>A0A0C1R3T1_9CLOT</name>
<keyword evidence="2" id="KW-1185">Reference proteome</keyword>
<comment type="caution">
    <text evidence="1">The sequence shown here is derived from an EMBL/GenBank/DDBJ whole genome shotgun (WGS) entry which is preliminary data.</text>
</comment>
<reference evidence="1 2" key="1">
    <citation type="journal article" date="2015" name="Infect. Genet. Evol.">
        <title>Genomic sequences of six botulinum neurotoxin-producing strains representing three clostridial species illustrate the mobility and diversity of botulinum neurotoxin genes.</title>
        <authorList>
            <person name="Smith T.J."/>
            <person name="Hill K.K."/>
            <person name="Xie G."/>
            <person name="Foley B.T."/>
            <person name="Williamson C.H."/>
            <person name="Foster J.T."/>
            <person name="Johnson S.L."/>
            <person name="Chertkov O."/>
            <person name="Teshima H."/>
            <person name="Gibbons H.S."/>
            <person name="Johnsky L.A."/>
            <person name="Karavis M.A."/>
            <person name="Smith L.A."/>
        </authorList>
    </citation>
    <scope>NUCLEOTIDE SEQUENCE [LARGE SCALE GENOMIC DNA]</scope>
    <source>
        <strain evidence="1 2">CDC 2741</strain>
    </source>
</reference>
<dbReference type="Proteomes" id="UP000031366">
    <property type="component" value="Unassembled WGS sequence"/>
</dbReference>
<protein>
    <submittedName>
        <fullName evidence="1">Uncharacterized protein</fullName>
    </submittedName>
</protein>
<gene>
    <name evidence="1" type="ORF">U732_4023</name>
</gene>
<proteinExistence type="predicted"/>